<organism evidence="1 2">
    <name type="scientific">Nonomuraea rhodomycinica</name>
    <dbReference type="NCBI Taxonomy" id="1712872"/>
    <lineage>
        <taxon>Bacteria</taxon>
        <taxon>Bacillati</taxon>
        <taxon>Actinomycetota</taxon>
        <taxon>Actinomycetes</taxon>
        <taxon>Streptosporangiales</taxon>
        <taxon>Streptosporangiaceae</taxon>
        <taxon>Nonomuraea</taxon>
    </lineage>
</organism>
<reference evidence="1 2" key="1">
    <citation type="submission" date="2020-06" db="EMBL/GenBank/DDBJ databases">
        <authorList>
            <person name="Chanama M."/>
        </authorList>
    </citation>
    <scope>NUCLEOTIDE SEQUENCE [LARGE SCALE GENOMIC DNA]</scope>
    <source>
        <strain evidence="1 2">TBRC6557</strain>
    </source>
</reference>
<dbReference type="EMBL" id="JABWGO010000012">
    <property type="protein sequence ID" value="NUW45599.1"/>
    <property type="molecule type" value="Genomic_DNA"/>
</dbReference>
<dbReference type="Proteomes" id="UP000546126">
    <property type="component" value="Unassembled WGS sequence"/>
</dbReference>
<evidence type="ECO:0000313" key="1">
    <source>
        <dbReference type="EMBL" id="NUW45599.1"/>
    </source>
</evidence>
<name>A0A7Y6IWC1_9ACTN</name>
<dbReference type="AlphaFoldDB" id="A0A7Y6IWC1"/>
<gene>
    <name evidence="1" type="ORF">HT134_36615</name>
</gene>
<sequence>MAHNVKLRRDEFADQAAALGLDSQSAQARAIGVHVSIHNRVITGKTKDLSGPYVIGILRLLGDDTVREQIEALFDVDEQVAS</sequence>
<proteinExistence type="predicted"/>
<protein>
    <submittedName>
        <fullName evidence="1">Uncharacterized protein</fullName>
    </submittedName>
</protein>
<dbReference type="RefSeq" id="WP_175605057.1">
    <property type="nucleotide sequence ID" value="NZ_JABWGO010000012.1"/>
</dbReference>
<accession>A0A7Y6IWC1</accession>
<keyword evidence="2" id="KW-1185">Reference proteome</keyword>
<comment type="caution">
    <text evidence="1">The sequence shown here is derived from an EMBL/GenBank/DDBJ whole genome shotgun (WGS) entry which is preliminary data.</text>
</comment>
<evidence type="ECO:0000313" key="2">
    <source>
        <dbReference type="Proteomes" id="UP000546126"/>
    </source>
</evidence>